<gene>
    <name evidence="2" type="ORF">DespoDRAFT_00216</name>
</gene>
<dbReference type="PANTHER" id="PTHR43679:SF2">
    <property type="entry name" value="OCTANOYL-[GCVH]:PROTEIN N-OCTANOYLTRANSFERASE"/>
    <property type="match status" value="1"/>
</dbReference>
<accession>I5AYE4</accession>
<dbReference type="Pfam" id="PF21948">
    <property type="entry name" value="LplA-B_cat"/>
    <property type="match status" value="1"/>
</dbReference>
<dbReference type="eggNOG" id="COG0095">
    <property type="taxonomic scope" value="Bacteria"/>
</dbReference>
<dbReference type="InterPro" id="IPR004143">
    <property type="entry name" value="BPL_LPL_catalytic"/>
</dbReference>
<evidence type="ECO:0000259" key="1">
    <source>
        <dbReference type="PROSITE" id="PS51733"/>
    </source>
</evidence>
<dbReference type="Proteomes" id="UP000005778">
    <property type="component" value="Chromosome"/>
</dbReference>
<protein>
    <submittedName>
        <fullName evidence="2">Lipoate-protein ligase A</fullName>
    </submittedName>
</protein>
<dbReference type="GO" id="GO:0016874">
    <property type="term" value="F:ligase activity"/>
    <property type="evidence" value="ECO:0007669"/>
    <property type="project" value="UniProtKB-KW"/>
</dbReference>
<dbReference type="HOGENOM" id="CLU_022986_5_0_7"/>
<dbReference type="EMBL" id="CM001488">
    <property type="protein sequence ID" value="EIM62257.1"/>
    <property type="molecule type" value="Genomic_DNA"/>
</dbReference>
<reference evidence="2 3" key="1">
    <citation type="submission" date="2011-09" db="EMBL/GenBank/DDBJ databases">
        <authorList>
            <consortium name="US DOE Joint Genome Institute (JGI-PGF)"/>
            <person name="Lucas S."/>
            <person name="Han J."/>
            <person name="Lapidus A."/>
            <person name="Cheng J.-F."/>
            <person name="Goodwin L."/>
            <person name="Pitluck S."/>
            <person name="Peters L."/>
            <person name="Land M.L."/>
            <person name="Hauser L."/>
            <person name="Orellana R."/>
            <person name="Lovley D."/>
            <person name="Woyke T.J."/>
        </authorList>
    </citation>
    <scope>NUCLEOTIDE SEQUENCE [LARGE SCALE GENOMIC DNA]</scope>
    <source>
        <strain evidence="2 3">2ac9</strain>
    </source>
</reference>
<evidence type="ECO:0000313" key="3">
    <source>
        <dbReference type="Proteomes" id="UP000005778"/>
    </source>
</evidence>
<dbReference type="PROSITE" id="PS51733">
    <property type="entry name" value="BPL_LPL_CATALYTIC"/>
    <property type="match status" value="1"/>
</dbReference>
<name>I5AYE4_9BACT</name>
<dbReference type="STRING" id="879212.DespoDRAFT_00216"/>
<keyword evidence="3" id="KW-1185">Reference proteome</keyword>
<keyword evidence="2" id="KW-0436">Ligase</keyword>
<dbReference type="AlphaFoldDB" id="I5AYE4"/>
<proteinExistence type="predicted"/>
<dbReference type="PANTHER" id="PTHR43679">
    <property type="entry name" value="OCTANOYLTRANSFERASE LIPM-RELATED"/>
    <property type="match status" value="1"/>
</dbReference>
<reference evidence="2 3" key="2">
    <citation type="submission" date="2012-02" db="EMBL/GenBank/DDBJ databases">
        <title>Improved High-Quality Draft sequence of Desulfobacter postgatei 2ac9.</title>
        <authorList>
            <consortium name="US DOE Joint Genome Institute"/>
            <person name="Lucas S."/>
            <person name="Han J."/>
            <person name="Lapidus A."/>
            <person name="Cheng J.-F."/>
            <person name="Goodwin L."/>
            <person name="Pitluck S."/>
            <person name="Peters L."/>
            <person name="Ovchinnikova G."/>
            <person name="Held B."/>
            <person name="Detter J.C."/>
            <person name="Han C."/>
            <person name="Tapia R."/>
            <person name="Land M."/>
            <person name="Hauser L."/>
            <person name="Kyrpides N."/>
            <person name="Ivanova N."/>
            <person name="Pagani I."/>
            <person name="Orellana R."/>
            <person name="Lovley D."/>
            <person name="Woyke T."/>
        </authorList>
    </citation>
    <scope>NUCLEOTIDE SEQUENCE [LARGE SCALE GENOMIC DNA]</scope>
    <source>
        <strain evidence="2 3">2ac9</strain>
    </source>
</reference>
<dbReference type="Gene3D" id="3.30.930.10">
    <property type="entry name" value="Bira Bifunctional Protein, Domain 2"/>
    <property type="match status" value="1"/>
</dbReference>
<sequence length="277" mass="32074">MYEGYSLKRWRGVETGIAEAGWNMAVDEALLYSFNQNDMPILRLYRWHKALSLGRFSKPHKSLDMEMLQKQKIPFVRRMTGGGIFVHGNELSYSLIMPPAFLKGRGPNQSYGYLCRFLIRFYQKLGCKARFAVDMKLNTARSNICLASNEAYDILIEGRKIGGNAQRYIKQACFQHGSIPLSFDERCFEPLFLENSGLKKAASLMKLGVTKDHQELVKLLIESFCETFDVDVVESTLSMKEAHRAKKLMMHKYARKEWNIDAEQVDEYLIRRRDEKS</sequence>
<organism evidence="2 3">
    <name type="scientific">Desulfobacter postgatei 2ac9</name>
    <dbReference type="NCBI Taxonomy" id="879212"/>
    <lineage>
        <taxon>Bacteria</taxon>
        <taxon>Pseudomonadati</taxon>
        <taxon>Thermodesulfobacteriota</taxon>
        <taxon>Desulfobacteria</taxon>
        <taxon>Desulfobacterales</taxon>
        <taxon>Desulfobacteraceae</taxon>
        <taxon>Desulfobacter</taxon>
    </lineage>
</organism>
<dbReference type="SUPFAM" id="SSF55681">
    <property type="entry name" value="Class II aaRS and biotin synthetases"/>
    <property type="match status" value="1"/>
</dbReference>
<dbReference type="InterPro" id="IPR050664">
    <property type="entry name" value="Octanoyltrans_LipM/LipL"/>
</dbReference>
<dbReference type="CDD" id="cd16443">
    <property type="entry name" value="LplA"/>
    <property type="match status" value="1"/>
</dbReference>
<feature type="domain" description="BPL/LPL catalytic" evidence="1">
    <location>
        <begin position="36"/>
        <end position="232"/>
    </location>
</feature>
<evidence type="ECO:0000313" key="2">
    <source>
        <dbReference type="EMBL" id="EIM62257.1"/>
    </source>
</evidence>
<dbReference type="InterPro" id="IPR045864">
    <property type="entry name" value="aa-tRNA-synth_II/BPL/LPL"/>
</dbReference>